<feature type="domain" description="Heparan sulfate-N-deacetylase N-terminal" evidence="5">
    <location>
        <begin position="79"/>
        <end position="202"/>
    </location>
</feature>
<feature type="transmembrane region" description="Helical" evidence="3">
    <location>
        <begin position="12"/>
        <end position="30"/>
    </location>
</feature>
<evidence type="ECO:0000313" key="7">
    <source>
        <dbReference type="WBParaSite" id="jg3237"/>
    </source>
</evidence>
<keyword evidence="6" id="KW-1185">Reference proteome</keyword>
<sequence>MRHRHYFYHQLAKFILIFFCLYFIYLYLIFSANKEVYKIRHKAHQLPLYQCPSSRTILLHKSSSTKAPKPAPINVNRRILLITQLNPNHPHKLISSFLGYLKVPIRVEIISEDLPLFELAFTGRFSLIVFEDYQLYHELSNLSKSLLHEYCNKHNIGLISFLSLKNEDEDKDFGVFTAKGGQKAHNLAFSEHSLIGMVGKVSSKLPYAEPYLHNGHSEDVYGTPLHAAIHLLDTQHVVFGHGLQHWMIEIAFLDAILYMAPNIVDEDLKGENFDYKRRNSRKSYLYILQIDIDDVFVGQTGTRFIPNDVSNLKETQQDLRKYIHNFSFTLGFSGYFFRHGDSLEVEGDERLVEESNLFLWFPHMWRHNHAHEYTDEYLMALMTQNRVFADNMKLNSLPGYAISPQHSGVYPIYTSLYKSWGRVWNVQVTSTEEYPHLRPASARRGFIYANVSVLPDKPVVCSHILLFSTPILRALTVSQGQVKLSLKVKVKLKVKAKLKVKTNLTLSLTLTLSLP</sequence>
<name>A0A915E648_9BILA</name>
<evidence type="ECO:0000259" key="4">
    <source>
        <dbReference type="Pfam" id="PF12062"/>
    </source>
</evidence>
<protein>
    <submittedName>
        <fullName evidence="7">Heparan sulphate-N-deacetylase domain-containing protein</fullName>
    </submittedName>
</protein>
<reference evidence="7" key="1">
    <citation type="submission" date="2022-11" db="UniProtKB">
        <authorList>
            <consortium name="WormBaseParasite"/>
        </authorList>
    </citation>
    <scope>IDENTIFICATION</scope>
</reference>
<feature type="domain" description="Heparan sulphate-N-deacetylase deacetylase" evidence="4">
    <location>
        <begin position="288"/>
        <end position="457"/>
    </location>
</feature>
<dbReference type="InterPro" id="IPR056793">
    <property type="entry name" value="HSNSD_N"/>
</dbReference>
<dbReference type="Pfam" id="PF25119">
    <property type="entry name" value="HSNSD_N"/>
    <property type="match status" value="1"/>
</dbReference>
<evidence type="ECO:0000256" key="1">
    <source>
        <dbReference type="ARBA" id="ARBA00004555"/>
    </source>
</evidence>
<dbReference type="AlphaFoldDB" id="A0A915E648"/>
<evidence type="ECO:0000256" key="3">
    <source>
        <dbReference type="SAM" id="Phobius"/>
    </source>
</evidence>
<proteinExistence type="predicted"/>
<accession>A0A915E648</accession>
<dbReference type="GO" id="GO:0016787">
    <property type="term" value="F:hydrolase activity"/>
    <property type="evidence" value="ECO:0007669"/>
    <property type="project" value="InterPro"/>
</dbReference>
<keyword evidence="3" id="KW-1133">Transmembrane helix</keyword>
<keyword evidence="3" id="KW-0472">Membrane</keyword>
<keyword evidence="2" id="KW-0333">Golgi apparatus</keyword>
<evidence type="ECO:0000259" key="5">
    <source>
        <dbReference type="Pfam" id="PF25119"/>
    </source>
</evidence>
<evidence type="ECO:0000256" key="2">
    <source>
        <dbReference type="ARBA" id="ARBA00023034"/>
    </source>
</evidence>
<keyword evidence="3" id="KW-0812">Transmembrane</keyword>
<evidence type="ECO:0000313" key="6">
    <source>
        <dbReference type="Proteomes" id="UP000887574"/>
    </source>
</evidence>
<dbReference type="GO" id="GO:0015016">
    <property type="term" value="F:heparan sulfate N-sulfotransferase activity"/>
    <property type="evidence" value="ECO:0007669"/>
    <property type="project" value="InterPro"/>
</dbReference>
<dbReference type="GO" id="GO:0005794">
    <property type="term" value="C:Golgi apparatus"/>
    <property type="evidence" value="ECO:0007669"/>
    <property type="project" value="UniProtKB-SubCell"/>
</dbReference>
<dbReference type="Proteomes" id="UP000887574">
    <property type="component" value="Unplaced"/>
</dbReference>
<dbReference type="Pfam" id="PF12062">
    <property type="entry name" value="HSNSD-CE"/>
    <property type="match status" value="1"/>
</dbReference>
<comment type="subcellular location">
    <subcellularLocation>
        <location evidence="1">Golgi apparatus</location>
    </subcellularLocation>
</comment>
<organism evidence="6 7">
    <name type="scientific">Ditylenchus dipsaci</name>
    <dbReference type="NCBI Taxonomy" id="166011"/>
    <lineage>
        <taxon>Eukaryota</taxon>
        <taxon>Metazoa</taxon>
        <taxon>Ecdysozoa</taxon>
        <taxon>Nematoda</taxon>
        <taxon>Chromadorea</taxon>
        <taxon>Rhabditida</taxon>
        <taxon>Tylenchina</taxon>
        <taxon>Tylenchomorpha</taxon>
        <taxon>Sphaerularioidea</taxon>
        <taxon>Anguinidae</taxon>
        <taxon>Anguininae</taxon>
        <taxon>Ditylenchus</taxon>
    </lineage>
</organism>
<dbReference type="InterPro" id="IPR021930">
    <property type="entry name" value="Heparan_SO4_deacetylase_dom"/>
</dbReference>
<dbReference type="WBParaSite" id="jg3237">
    <property type="protein sequence ID" value="jg3237"/>
    <property type="gene ID" value="jg3237"/>
</dbReference>